<gene>
    <name evidence="1" type="ORF">SMN809_LOCUS77706</name>
</gene>
<evidence type="ECO:0000313" key="1">
    <source>
        <dbReference type="EMBL" id="CAF5208748.1"/>
    </source>
</evidence>
<feature type="non-terminal residue" evidence="1">
    <location>
        <position position="152"/>
    </location>
</feature>
<dbReference type="InterPro" id="IPR036691">
    <property type="entry name" value="Endo/exonu/phosph_ase_sf"/>
</dbReference>
<proteinExistence type="predicted"/>
<sequence length="152" mass="16682">MYDSGTTTIGEYTFIYSGHSSADKTRSAHGVAIVLNKQATTAWKNLGSTWEAVNERIVMIRLASKPINVTVIAIYAPINPKNQQQAGSTTDPFYEDLQKTINKVPKCDMLLIIGDFNARVGQEQHRTSSNVVGPHAVDTINDNGEHLVDFCS</sequence>
<dbReference type="Proteomes" id="UP000676336">
    <property type="component" value="Unassembled WGS sequence"/>
</dbReference>
<dbReference type="AlphaFoldDB" id="A0A8S3IXP3"/>
<dbReference type="Gene3D" id="3.60.10.10">
    <property type="entry name" value="Endonuclease/exonuclease/phosphatase"/>
    <property type="match status" value="1"/>
</dbReference>
<protein>
    <recommendedName>
        <fullName evidence="3">Craniofacial development protein 2-like</fullName>
    </recommendedName>
</protein>
<comment type="caution">
    <text evidence="1">The sequence shown here is derived from an EMBL/GenBank/DDBJ whole genome shotgun (WGS) entry which is preliminary data.</text>
</comment>
<evidence type="ECO:0008006" key="3">
    <source>
        <dbReference type="Google" id="ProtNLM"/>
    </source>
</evidence>
<evidence type="ECO:0000313" key="2">
    <source>
        <dbReference type="Proteomes" id="UP000676336"/>
    </source>
</evidence>
<accession>A0A8S3IXP3</accession>
<dbReference type="EMBL" id="CAJOBI010338010">
    <property type="protein sequence ID" value="CAF5208748.1"/>
    <property type="molecule type" value="Genomic_DNA"/>
</dbReference>
<dbReference type="SUPFAM" id="SSF56219">
    <property type="entry name" value="DNase I-like"/>
    <property type="match status" value="1"/>
</dbReference>
<name>A0A8S3IXP3_9BILA</name>
<organism evidence="1 2">
    <name type="scientific">Rotaria magnacalcarata</name>
    <dbReference type="NCBI Taxonomy" id="392030"/>
    <lineage>
        <taxon>Eukaryota</taxon>
        <taxon>Metazoa</taxon>
        <taxon>Spiralia</taxon>
        <taxon>Gnathifera</taxon>
        <taxon>Rotifera</taxon>
        <taxon>Eurotatoria</taxon>
        <taxon>Bdelloidea</taxon>
        <taxon>Philodinida</taxon>
        <taxon>Philodinidae</taxon>
        <taxon>Rotaria</taxon>
    </lineage>
</organism>
<reference evidence="1" key="1">
    <citation type="submission" date="2021-02" db="EMBL/GenBank/DDBJ databases">
        <authorList>
            <person name="Nowell W R."/>
        </authorList>
    </citation>
    <scope>NUCLEOTIDE SEQUENCE</scope>
</reference>